<gene>
    <name evidence="2" type="primary">malE_1</name>
    <name evidence="2" type="ORF">NCTC5773_04762</name>
</gene>
<accession>A0A6D2GFI1</accession>
<dbReference type="EMBL" id="LR134141">
    <property type="protein sequence ID" value="VEA07469.1"/>
    <property type="molecule type" value="Genomic_DNA"/>
</dbReference>
<dbReference type="AlphaFoldDB" id="A0A6D2GFI1"/>
<keyword evidence="1" id="KW-1133">Transmembrane helix</keyword>
<keyword evidence="1" id="KW-0472">Membrane</keyword>
<protein>
    <submittedName>
        <fullName evidence="2">Maltose ABC transporter periplasmic protein</fullName>
    </submittedName>
</protein>
<reference evidence="2 3" key="1">
    <citation type="submission" date="2018-12" db="EMBL/GenBank/DDBJ databases">
        <authorList>
            <consortium name="Pathogen Informatics"/>
        </authorList>
    </citation>
    <scope>NUCLEOTIDE SEQUENCE [LARGE SCALE GENOMIC DNA]</scope>
    <source>
        <strain evidence="2 3">NCTC5773</strain>
    </source>
</reference>
<sequence>MRTQRLRPRARTEKEFRDAARKNRRVFMCASTHYSHLCNTDHIKQGWGVGAGRMERGCRIKKLETVKPPLCKSPKRMGDMKIKTGVGILALSALTTMMISAPGSRQN</sequence>
<evidence type="ECO:0000256" key="1">
    <source>
        <dbReference type="SAM" id="Phobius"/>
    </source>
</evidence>
<name>A0A6D2GFI1_SALER</name>
<organism evidence="2 3">
    <name type="scientific">Salmonella enterica subsp. salamae</name>
    <dbReference type="NCBI Taxonomy" id="59202"/>
    <lineage>
        <taxon>Bacteria</taxon>
        <taxon>Pseudomonadati</taxon>
        <taxon>Pseudomonadota</taxon>
        <taxon>Gammaproteobacteria</taxon>
        <taxon>Enterobacterales</taxon>
        <taxon>Enterobacteriaceae</taxon>
        <taxon>Salmonella</taxon>
    </lineage>
</organism>
<dbReference type="Proteomes" id="UP000267858">
    <property type="component" value="Chromosome"/>
</dbReference>
<keyword evidence="1" id="KW-0812">Transmembrane</keyword>
<evidence type="ECO:0000313" key="3">
    <source>
        <dbReference type="Proteomes" id="UP000267858"/>
    </source>
</evidence>
<proteinExistence type="predicted"/>
<evidence type="ECO:0000313" key="2">
    <source>
        <dbReference type="EMBL" id="VEA07469.1"/>
    </source>
</evidence>
<feature type="transmembrane region" description="Helical" evidence="1">
    <location>
        <begin position="82"/>
        <end position="101"/>
    </location>
</feature>